<protein>
    <submittedName>
        <fullName evidence="2">Uncharacterized protein</fullName>
    </submittedName>
</protein>
<comment type="caution">
    <text evidence="2">The sequence shown here is derived from an EMBL/GenBank/DDBJ whole genome shotgun (WGS) entry which is preliminary data.</text>
</comment>
<sequence length="521" mass="57054">MSMLTAEHRPYSPQATRPGRQPQPPRPTPRTPARPPPGRRTSADSAAMRPRPMVSPAPGRTPPPLPSRGATGSPSVMSGREGSTFTRRGETVHSPPPAELELFAHHCRVFYFTAAPPEDSANYISRTLAALPPAHRAAYTRVQSSLRAQAHLHHLRVRISSFHALMAATAPNSGLSLPARSELAGRRAQTERADRLGLFIRTWGGSAGALEPFFRGLWSVLRVQSRGPPPRGGAGPRCVVWEVDDAVFLESGGPEFMHEAVTIMKGVLGFTDQPLTAGPRLRRVSHYPEDPATATQDQRMRSGSDPFTDRAPLPVVQPRKSSGRGPAPPPPPSRRRPSTQAPQYATERRWPPEDGGAASPLLPPCSPNLHGPVTPTMHSTPTLAPTSPISIATTEDDDEAEEEADLNKARFRLWTFPTHINDEEAENLMTLFPRYVSKTDQRFPLRRARAKDLELGSDTWMPVTVDGVTATIPRVEAEDDAGVLRAGTGRMWVGTDERGGGWGGGGWFRFKRWWRRLFGRG</sequence>
<dbReference type="OrthoDB" id="2568455at2759"/>
<dbReference type="GeneID" id="39585572"/>
<accession>A0A427YBX9</accession>
<evidence type="ECO:0000256" key="1">
    <source>
        <dbReference type="SAM" id="MobiDB-lite"/>
    </source>
</evidence>
<gene>
    <name evidence="2" type="ORF">EHS24_001029</name>
</gene>
<dbReference type="Proteomes" id="UP000279236">
    <property type="component" value="Unassembled WGS sequence"/>
</dbReference>
<evidence type="ECO:0000313" key="3">
    <source>
        <dbReference type="Proteomes" id="UP000279236"/>
    </source>
</evidence>
<feature type="region of interest" description="Disordered" evidence="1">
    <location>
        <begin position="1"/>
        <end position="96"/>
    </location>
</feature>
<feature type="compositionally biased region" description="Polar residues" evidence="1">
    <location>
        <begin position="70"/>
        <end position="86"/>
    </location>
</feature>
<dbReference type="EMBL" id="RSCE01000001">
    <property type="protein sequence ID" value="RSH88484.1"/>
    <property type="molecule type" value="Genomic_DNA"/>
</dbReference>
<dbReference type="AlphaFoldDB" id="A0A427YBX9"/>
<feature type="compositionally biased region" description="Pro residues" evidence="1">
    <location>
        <begin position="21"/>
        <end position="38"/>
    </location>
</feature>
<organism evidence="2 3">
    <name type="scientific">Apiotrichum porosum</name>
    <dbReference type="NCBI Taxonomy" id="105984"/>
    <lineage>
        <taxon>Eukaryota</taxon>
        <taxon>Fungi</taxon>
        <taxon>Dikarya</taxon>
        <taxon>Basidiomycota</taxon>
        <taxon>Agaricomycotina</taxon>
        <taxon>Tremellomycetes</taxon>
        <taxon>Trichosporonales</taxon>
        <taxon>Trichosporonaceae</taxon>
        <taxon>Apiotrichum</taxon>
    </lineage>
</organism>
<feature type="compositionally biased region" description="Basic and acidic residues" evidence="1">
    <location>
        <begin position="1"/>
        <end position="10"/>
    </location>
</feature>
<keyword evidence="3" id="KW-1185">Reference proteome</keyword>
<feature type="region of interest" description="Disordered" evidence="1">
    <location>
        <begin position="279"/>
        <end position="402"/>
    </location>
</feature>
<name>A0A427YBX9_9TREE</name>
<reference evidence="2 3" key="1">
    <citation type="submission" date="2018-11" db="EMBL/GenBank/DDBJ databases">
        <title>Genome sequence of Apiotrichum porosum DSM 27194.</title>
        <authorList>
            <person name="Aliyu H."/>
            <person name="Gorte O."/>
            <person name="Ochsenreither K."/>
        </authorList>
    </citation>
    <scope>NUCLEOTIDE SEQUENCE [LARGE SCALE GENOMIC DNA]</scope>
    <source>
        <strain evidence="2 3">DSM 27194</strain>
    </source>
</reference>
<feature type="compositionally biased region" description="Polar residues" evidence="1">
    <location>
        <begin position="376"/>
        <end position="391"/>
    </location>
</feature>
<dbReference type="RefSeq" id="XP_028480692.1">
    <property type="nucleotide sequence ID" value="XM_028616835.1"/>
</dbReference>
<proteinExistence type="predicted"/>
<feature type="compositionally biased region" description="Pro residues" evidence="1">
    <location>
        <begin position="53"/>
        <end position="66"/>
    </location>
</feature>
<dbReference type="STRING" id="105984.A0A427YBX9"/>
<evidence type="ECO:0000313" key="2">
    <source>
        <dbReference type="EMBL" id="RSH88484.1"/>
    </source>
</evidence>